<protein>
    <recommendedName>
        <fullName evidence="4">Lipocalin-like domain-containing protein</fullName>
    </recommendedName>
</protein>
<name>A0A4Q9FAZ5_9FLAO</name>
<dbReference type="Proteomes" id="UP000291142">
    <property type="component" value="Unassembled WGS sequence"/>
</dbReference>
<sequence length="157" mass="17862">MKSLLKTLVLFVFFSLVLNCSNDDDSGNSSQEFSPELLNGTWSISLFTDENENRTTEFTGYEFTFNVEEERAVITYNEVSETALIEVFIEDNLSEDTWVVYLDFDNIDNPGDADLNDLVEDWIVTSVNGNATVIEFEELYSNNTPEILHLSKVSDDN</sequence>
<feature type="signal peptide" evidence="1">
    <location>
        <begin position="1"/>
        <end position="22"/>
    </location>
</feature>
<proteinExistence type="predicted"/>
<keyword evidence="1" id="KW-0732">Signal</keyword>
<comment type="caution">
    <text evidence="2">The sequence shown here is derived from an EMBL/GenBank/DDBJ whole genome shotgun (WGS) entry which is preliminary data.</text>
</comment>
<dbReference type="AlphaFoldDB" id="A0A4Q9FAZ5"/>
<organism evidence="2 3">
    <name type="scientific">Hyunsoonleella flava</name>
    <dbReference type="NCBI Taxonomy" id="2527939"/>
    <lineage>
        <taxon>Bacteria</taxon>
        <taxon>Pseudomonadati</taxon>
        <taxon>Bacteroidota</taxon>
        <taxon>Flavobacteriia</taxon>
        <taxon>Flavobacteriales</taxon>
        <taxon>Flavobacteriaceae</taxon>
    </lineage>
</organism>
<evidence type="ECO:0008006" key="4">
    <source>
        <dbReference type="Google" id="ProtNLM"/>
    </source>
</evidence>
<evidence type="ECO:0000313" key="2">
    <source>
        <dbReference type="EMBL" id="TBN00426.1"/>
    </source>
</evidence>
<gene>
    <name evidence="2" type="ORF">EYD45_14255</name>
</gene>
<dbReference type="OrthoDB" id="832379at2"/>
<accession>A0A4Q9FAZ5</accession>
<dbReference type="RefSeq" id="WP_130965236.1">
    <property type="nucleotide sequence ID" value="NZ_SIRT01000014.1"/>
</dbReference>
<dbReference type="EMBL" id="SIRT01000014">
    <property type="protein sequence ID" value="TBN00426.1"/>
    <property type="molecule type" value="Genomic_DNA"/>
</dbReference>
<keyword evidence="3" id="KW-1185">Reference proteome</keyword>
<reference evidence="2 3" key="1">
    <citation type="submission" date="2019-02" db="EMBL/GenBank/DDBJ databases">
        <title>Hyunsoonleella sp., isolated from marine sediment.</title>
        <authorList>
            <person name="Liu B.-T."/>
        </authorList>
    </citation>
    <scope>NUCLEOTIDE SEQUENCE [LARGE SCALE GENOMIC DNA]</scope>
    <source>
        <strain evidence="2 3">T58</strain>
    </source>
</reference>
<evidence type="ECO:0000256" key="1">
    <source>
        <dbReference type="SAM" id="SignalP"/>
    </source>
</evidence>
<feature type="chain" id="PRO_5020634669" description="Lipocalin-like domain-containing protein" evidence="1">
    <location>
        <begin position="23"/>
        <end position="157"/>
    </location>
</feature>
<evidence type="ECO:0000313" key="3">
    <source>
        <dbReference type="Proteomes" id="UP000291142"/>
    </source>
</evidence>